<evidence type="ECO:0000313" key="3">
    <source>
        <dbReference type="Proteomes" id="UP000275846"/>
    </source>
</evidence>
<dbReference type="Proteomes" id="UP000275846">
    <property type="component" value="Unassembled WGS sequence"/>
</dbReference>
<reference evidence="4" key="1">
    <citation type="submission" date="2016-06" db="UniProtKB">
        <authorList>
            <consortium name="WormBaseParasite"/>
        </authorList>
    </citation>
    <scope>IDENTIFICATION</scope>
</reference>
<evidence type="ECO:0000313" key="2">
    <source>
        <dbReference type="EMBL" id="VDL89142.1"/>
    </source>
</evidence>
<accession>A0A183SEV9</accession>
<dbReference type="AlphaFoldDB" id="A0A183SEV9"/>
<protein>
    <submittedName>
        <fullName evidence="2 4">Uncharacterized protein</fullName>
    </submittedName>
</protein>
<feature type="compositionally biased region" description="Basic and acidic residues" evidence="1">
    <location>
        <begin position="151"/>
        <end position="161"/>
    </location>
</feature>
<proteinExistence type="predicted"/>
<feature type="compositionally biased region" description="Basic and acidic residues" evidence="1">
    <location>
        <begin position="35"/>
        <end position="47"/>
    </location>
</feature>
<evidence type="ECO:0000313" key="4">
    <source>
        <dbReference type="WBParaSite" id="SSLN_0000284401-mRNA-1"/>
    </source>
</evidence>
<feature type="region of interest" description="Disordered" evidence="1">
    <location>
        <begin position="61"/>
        <end position="127"/>
    </location>
</feature>
<dbReference type="OrthoDB" id="10550180at2759"/>
<gene>
    <name evidence="2" type="ORF">SSLN_LOCUS2757</name>
</gene>
<dbReference type="EMBL" id="UYSU01032327">
    <property type="protein sequence ID" value="VDL89142.1"/>
    <property type="molecule type" value="Genomic_DNA"/>
</dbReference>
<feature type="region of interest" description="Disordered" evidence="1">
    <location>
        <begin position="212"/>
        <end position="231"/>
    </location>
</feature>
<keyword evidence="3" id="KW-1185">Reference proteome</keyword>
<feature type="region of interest" description="Disordered" evidence="1">
    <location>
        <begin position="1"/>
        <end position="47"/>
    </location>
</feature>
<sequence length="231" mass="24863">MERHLKGARLGNPLATNGFGVPTIVEEEDEEEGEGTNHKQERLRRESLVAPLPQITSSVHSAAAVLDPVPPPVATRLNSWKGIPPPPPPPPSPPPPPAQPMASTSVPALKPASAGGLLPDEEDVVADMGDTTEEDYPLLRLDYRLSPVSRHSQEARRRDRTQVAGAAGVAPGRITTPGSDPTDWKCHKGHIKKKPLQPDSQERCPTMSFRMAKATPASRHSACGRPLQKKV</sequence>
<reference evidence="2 3" key="2">
    <citation type="submission" date="2018-11" db="EMBL/GenBank/DDBJ databases">
        <authorList>
            <consortium name="Pathogen Informatics"/>
        </authorList>
    </citation>
    <scope>NUCLEOTIDE SEQUENCE [LARGE SCALE GENOMIC DNA]</scope>
    <source>
        <strain evidence="2 3">NST_G2</strain>
    </source>
</reference>
<dbReference type="WBParaSite" id="SSLN_0000284401-mRNA-1">
    <property type="protein sequence ID" value="SSLN_0000284401-mRNA-1"/>
    <property type="gene ID" value="SSLN_0000284401"/>
</dbReference>
<evidence type="ECO:0000256" key="1">
    <source>
        <dbReference type="SAM" id="MobiDB-lite"/>
    </source>
</evidence>
<name>A0A183SEV9_SCHSO</name>
<feature type="compositionally biased region" description="Acidic residues" evidence="1">
    <location>
        <begin position="25"/>
        <end position="34"/>
    </location>
</feature>
<feature type="region of interest" description="Disordered" evidence="1">
    <location>
        <begin position="149"/>
        <end position="203"/>
    </location>
</feature>
<feature type="compositionally biased region" description="Pro residues" evidence="1">
    <location>
        <begin position="83"/>
        <end position="99"/>
    </location>
</feature>
<organism evidence="4">
    <name type="scientific">Schistocephalus solidus</name>
    <name type="common">Tapeworm</name>
    <dbReference type="NCBI Taxonomy" id="70667"/>
    <lineage>
        <taxon>Eukaryota</taxon>
        <taxon>Metazoa</taxon>
        <taxon>Spiralia</taxon>
        <taxon>Lophotrochozoa</taxon>
        <taxon>Platyhelminthes</taxon>
        <taxon>Cestoda</taxon>
        <taxon>Eucestoda</taxon>
        <taxon>Diphyllobothriidea</taxon>
        <taxon>Diphyllobothriidae</taxon>
        <taxon>Schistocephalus</taxon>
    </lineage>
</organism>